<dbReference type="Ensembl" id="ENSMNET00000011552.1">
    <property type="protein sequence ID" value="ENSMNEP00000002301.1"/>
    <property type="gene ID" value="ENSMNEG00000010618.1"/>
</dbReference>
<dbReference type="GO" id="GO:0000398">
    <property type="term" value="P:mRNA splicing, via spliceosome"/>
    <property type="evidence" value="ECO:0007669"/>
    <property type="project" value="InterPro"/>
</dbReference>
<proteinExistence type="inferred from homology"/>
<organism evidence="2 3">
    <name type="scientific">Macaca nemestrina</name>
    <name type="common">Pig-tailed macaque</name>
    <dbReference type="NCBI Taxonomy" id="9545"/>
    <lineage>
        <taxon>Eukaryota</taxon>
        <taxon>Metazoa</taxon>
        <taxon>Chordata</taxon>
        <taxon>Craniata</taxon>
        <taxon>Vertebrata</taxon>
        <taxon>Euteleostomi</taxon>
        <taxon>Mammalia</taxon>
        <taxon>Eutheria</taxon>
        <taxon>Euarchontoglires</taxon>
        <taxon>Primates</taxon>
        <taxon>Haplorrhini</taxon>
        <taxon>Catarrhini</taxon>
        <taxon>Cercopithecidae</taxon>
        <taxon>Cercopithecinae</taxon>
        <taxon>Macaca</taxon>
    </lineage>
</organism>
<dbReference type="InterPro" id="IPR005345">
    <property type="entry name" value="PHF5"/>
</dbReference>
<evidence type="ECO:0000256" key="1">
    <source>
        <dbReference type="ARBA" id="ARBA00008626"/>
    </source>
</evidence>
<dbReference type="PIRSF" id="PIRSF016468">
    <property type="entry name" value="PHF5"/>
    <property type="match status" value="1"/>
</dbReference>
<reference evidence="2" key="2">
    <citation type="submission" date="2025-09" db="UniProtKB">
        <authorList>
            <consortium name="Ensembl"/>
        </authorList>
    </citation>
    <scope>IDENTIFICATION</scope>
</reference>
<name>A0A2K6AT28_MACNE</name>
<sequence>MAKHCPDLIFCRKQAGVAIRRLCEKCDGKCVICDSYVRPCTLVRLCDECNYGSYQGRCVICGGPGVSDAYYCKECTIQEKNRDGSPKIVYLGSVSHLRPRAVLSYGFLGSWH</sequence>
<evidence type="ECO:0000313" key="3">
    <source>
        <dbReference type="Proteomes" id="UP000233120"/>
    </source>
</evidence>
<dbReference type="Proteomes" id="UP000233120">
    <property type="component" value="Unassembled WGS sequence"/>
</dbReference>
<dbReference type="GeneTree" id="ENSGT00390000018518"/>
<accession>A0A2K6AT28</accession>
<dbReference type="STRING" id="9545.ENSMNEP00000002301"/>
<reference evidence="2" key="1">
    <citation type="submission" date="2025-08" db="UniProtKB">
        <authorList>
            <consortium name="Ensembl"/>
        </authorList>
    </citation>
    <scope>IDENTIFICATION</scope>
</reference>
<protein>
    <recommendedName>
        <fullName evidence="4">PHD finger protein 5A</fullName>
    </recommendedName>
</protein>
<dbReference type="OMA" id="IQDGCPK"/>
<keyword evidence="3" id="KW-1185">Reference proteome</keyword>
<dbReference type="Bgee" id="ENSMNEG00000010618">
    <property type="expression patterns" value="Expressed in thymus and 2 other cell types or tissues"/>
</dbReference>
<evidence type="ECO:0000313" key="2">
    <source>
        <dbReference type="Ensembl" id="ENSMNEP00000002301.1"/>
    </source>
</evidence>
<comment type="similarity">
    <text evidence="1">Belongs to the PHF5 family.</text>
</comment>
<dbReference type="PANTHER" id="PTHR13120">
    <property type="entry name" value="PHD FINGER-LIKE DOMAIN-CONTAINING PROTEIN 5A"/>
    <property type="match status" value="1"/>
</dbReference>
<evidence type="ECO:0008006" key="4">
    <source>
        <dbReference type="Google" id="ProtNLM"/>
    </source>
</evidence>
<dbReference type="AlphaFoldDB" id="A0A2K6AT28"/>
<dbReference type="Pfam" id="PF03660">
    <property type="entry name" value="PHF5"/>
    <property type="match status" value="1"/>
</dbReference>